<evidence type="ECO:0000256" key="9">
    <source>
        <dbReference type="ARBA" id="ARBA00022842"/>
    </source>
</evidence>
<dbReference type="SUPFAM" id="SSF53613">
    <property type="entry name" value="Ribokinase-like"/>
    <property type="match status" value="1"/>
</dbReference>
<dbReference type="PIRSF" id="PIRSF000513">
    <property type="entry name" value="Thz_kinase"/>
    <property type="match status" value="1"/>
</dbReference>
<dbReference type="UniPathway" id="UPA00060">
    <property type="reaction ID" value="UER00139"/>
</dbReference>
<keyword evidence="9 11" id="KW-0460">Magnesium</keyword>
<dbReference type="NCBIfam" id="NF006830">
    <property type="entry name" value="PRK09355.1"/>
    <property type="match status" value="1"/>
</dbReference>
<evidence type="ECO:0000313" key="13">
    <source>
        <dbReference type="Proteomes" id="UP000531231"/>
    </source>
</evidence>
<evidence type="ECO:0000256" key="5">
    <source>
        <dbReference type="ARBA" id="ARBA00022723"/>
    </source>
</evidence>
<comment type="caution">
    <text evidence="12">The sequence shown here is derived from an EMBL/GenBank/DDBJ whole genome shotgun (WGS) entry which is preliminary data.</text>
</comment>
<reference evidence="12 13" key="1">
    <citation type="submission" date="2020-08" db="EMBL/GenBank/DDBJ databases">
        <title>Genomic Encyclopedia of Type Strains, Phase IV (KMG-IV): sequencing the most valuable type-strain genomes for metagenomic binning, comparative biology and taxonomic classification.</title>
        <authorList>
            <person name="Goeker M."/>
        </authorList>
    </citation>
    <scope>NUCLEOTIDE SEQUENCE [LARGE SCALE GENOMIC DNA]</scope>
    <source>
        <strain evidence="12 13">DSM 25620</strain>
    </source>
</reference>
<dbReference type="AlphaFoldDB" id="A0A7W8AJ85"/>
<dbReference type="EC" id="2.7.1.50" evidence="11"/>
<accession>A0A7W8AJ85</accession>
<dbReference type="Pfam" id="PF02110">
    <property type="entry name" value="HK"/>
    <property type="match status" value="1"/>
</dbReference>
<evidence type="ECO:0000256" key="3">
    <source>
        <dbReference type="ARBA" id="ARBA00004868"/>
    </source>
</evidence>
<keyword evidence="7 11" id="KW-0418">Kinase</keyword>
<evidence type="ECO:0000256" key="2">
    <source>
        <dbReference type="ARBA" id="ARBA00001946"/>
    </source>
</evidence>
<proteinExistence type="inferred from homology"/>
<keyword evidence="5 11" id="KW-0479">Metal-binding</keyword>
<comment type="pathway">
    <text evidence="3 11">Cofactor biosynthesis; thiamine diphosphate biosynthesis; 4-methyl-5-(2-phosphoethyl)-thiazole from 5-(2-hydroxyethyl)-4-methylthiazole: step 1/1.</text>
</comment>
<dbReference type="InterPro" id="IPR000417">
    <property type="entry name" value="Hyethyz_kinase"/>
</dbReference>
<keyword evidence="13" id="KW-1185">Reference proteome</keyword>
<organism evidence="12 13">
    <name type="scientific">Pseudochrobactrum saccharolyticum</name>
    <dbReference type="NCBI Taxonomy" id="354352"/>
    <lineage>
        <taxon>Bacteria</taxon>
        <taxon>Pseudomonadati</taxon>
        <taxon>Pseudomonadota</taxon>
        <taxon>Alphaproteobacteria</taxon>
        <taxon>Hyphomicrobiales</taxon>
        <taxon>Brucellaceae</taxon>
        <taxon>Pseudochrobactrum</taxon>
    </lineage>
</organism>
<gene>
    <name evidence="11" type="primary">thiM</name>
    <name evidence="12" type="ORF">HNQ68_001913</name>
</gene>
<dbReference type="CDD" id="cd01170">
    <property type="entry name" value="THZ_kinase"/>
    <property type="match status" value="1"/>
</dbReference>
<dbReference type="GO" id="GO:0004417">
    <property type="term" value="F:hydroxyethylthiazole kinase activity"/>
    <property type="evidence" value="ECO:0007669"/>
    <property type="project" value="UniProtKB-UniRule"/>
</dbReference>
<dbReference type="PRINTS" id="PR01099">
    <property type="entry name" value="HYETHTZKNASE"/>
</dbReference>
<keyword evidence="8 11" id="KW-0067">ATP-binding</keyword>
<keyword evidence="6 11" id="KW-0547">Nucleotide-binding</keyword>
<dbReference type="InterPro" id="IPR029056">
    <property type="entry name" value="Ribokinase-like"/>
</dbReference>
<name>A0A7W8AJ85_9HYPH</name>
<dbReference type="GO" id="GO:0009228">
    <property type="term" value="P:thiamine biosynthetic process"/>
    <property type="evidence" value="ECO:0007669"/>
    <property type="project" value="UniProtKB-KW"/>
</dbReference>
<comment type="catalytic activity">
    <reaction evidence="1 11">
        <text>5-(2-hydroxyethyl)-4-methylthiazole + ATP = 4-methyl-5-(2-phosphooxyethyl)-thiazole + ADP + H(+)</text>
        <dbReference type="Rhea" id="RHEA:24212"/>
        <dbReference type="ChEBI" id="CHEBI:15378"/>
        <dbReference type="ChEBI" id="CHEBI:17957"/>
        <dbReference type="ChEBI" id="CHEBI:30616"/>
        <dbReference type="ChEBI" id="CHEBI:58296"/>
        <dbReference type="ChEBI" id="CHEBI:456216"/>
        <dbReference type="EC" id="2.7.1.50"/>
    </reaction>
</comment>
<dbReference type="NCBIfam" id="TIGR00694">
    <property type="entry name" value="thiM"/>
    <property type="match status" value="1"/>
</dbReference>
<evidence type="ECO:0000313" key="12">
    <source>
        <dbReference type="EMBL" id="MBB5091372.1"/>
    </source>
</evidence>
<protein>
    <recommendedName>
        <fullName evidence="11">Hydroxyethylthiazole kinase</fullName>
        <ecNumber evidence="11">2.7.1.50</ecNumber>
    </recommendedName>
    <alternativeName>
        <fullName evidence="11">4-methyl-5-beta-hydroxyethylthiazole kinase</fullName>
        <shortName evidence="11">TH kinase</shortName>
        <shortName evidence="11">Thz kinase</shortName>
    </alternativeName>
</protein>
<dbReference type="GO" id="GO:0005524">
    <property type="term" value="F:ATP binding"/>
    <property type="evidence" value="ECO:0007669"/>
    <property type="project" value="UniProtKB-UniRule"/>
</dbReference>
<dbReference type="Gene3D" id="3.40.1190.20">
    <property type="match status" value="1"/>
</dbReference>
<comment type="similarity">
    <text evidence="11">Belongs to the Thz kinase family.</text>
</comment>
<evidence type="ECO:0000256" key="11">
    <source>
        <dbReference type="HAMAP-Rule" id="MF_00228"/>
    </source>
</evidence>
<evidence type="ECO:0000256" key="7">
    <source>
        <dbReference type="ARBA" id="ARBA00022777"/>
    </source>
</evidence>
<comment type="function">
    <text evidence="11">Catalyzes the phosphorylation of the hydroxyl group of 4-methyl-5-beta-hydroxyethylthiazole (THZ).</text>
</comment>
<feature type="binding site" evidence="11">
    <location>
        <position position="194"/>
    </location>
    <ligand>
        <name>substrate</name>
    </ligand>
</feature>
<comment type="cofactor">
    <cofactor evidence="2 11">
        <name>Mg(2+)</name>
        <dbReference type="ChEBI" id="CHEBI:18420"/>
    </cofactor>
</comment>
<dbReference type="Proteomes" id="UP000531231">
    <property type="component" value="Unassembled WGS sequence"/>
</dbReference>
<dbReference type="GO" id="GO:0000287">
    <property type="term" value="F:magnesium ion binding"/>
    <property type="evidence" value="ECO:0007669"/>
    <property type="project" value="UniProtKB-UniRule"/>
</dbReference>
<dbReference type="HAMAP" id="MF_00228">
    <property type="entry name" value="Thz_kinase"/>
    <property type="match status" value="1"/>
</dbReference>
<feature type="binding site" evidence="11">
    <location>
        <position position="167"/>
    </location>
    <ligand>
        <name>ATP</name>
        <dbReference type="ChEBI" id="CHEBI:30616"/>
    </ligand>
</feature>
<evidence type="ECO:0000256" key="8">
    <source>
        <dbReference type="ARBA" id="ARBA00022840"/>
    </source>
</evidence>
<keyword evidence="10 11" id="KW-0784">Thiamine biosynthesis</keyword>
<dbReference type="RefSeq" id="WP_246176099.1">
    <property type="nucleotide sequence ID" value="NZ_JACHIL010000003.1"/>
</dbReference>
<keyword evidence="4 11" id="KW-0808">Transferase</keyword>
<evidence type="ECO:0000256" key="4">
    <source>
        <dbReference type="ARBA" id="ARBA00022679"/>
    </source>
</evidence>
<evidence type="ECO:0000256" key="6">
    <source>
        <dbReference type="ARBA" id="ARBA00022741"/>
    </source>
</evidence>
<sequence length="270" mass="28203">MKDLPDFGVMLETMRQRKPLIQCITNFVAMNTAANVVLAAGASPAMLHAQEEAGEFAKLCGAVTINIGTLSPLWVQGMIAAITAANAHNIPWVFDPVAHFASTFRRDAAQKLLALKPTIIRGNASEILTLAGFSARGQGADSGDDAGAAHHAAQKMAREHQCTVAVTGAYDLVTDGQTTLRIDGGSPLMPQVTALGCALTCLTGAFVAAHRTSALEASAAALAMYAVAGEQAALQAKGPASFQIDFIDALYALSPAQFQSQAKVQFYETV</sequence>
<dbReference type="GO" id="GO:0009229">
    <property type="term" value="P:thiamine diphosphate biosynthetic process"/>
    <property type="evidence" value="ECO:0007669"/>
    <property type="project" value="UniProtKB-UniRule"/>
</dbReference>
<feature type="binding site" evidence="11">
    <location>
        <position position="121"/>
    </location>
    <ligand>
        <name>ATP</name>
        <dbReference type="ChEBI" id="CHEBI:30616"/>
    </ligand>
</feature>
<evidence type="ECO:0000256" key="10">
    <source>
        <dbReference type="ARBA" id="ARBA00022977"/>
    </source>
</evidence>
<dbReference type="EMBL" id="JACHIL010000003">
    <property type="protein sequence ID" value="MBB5091372.1"/>
    <property type="molecule type" value="Genomic_DNA"/>
</dbReference>
<feature type="binding site" evidence="11">
    <location>
        <position position="46"/>
    </location>
    <ligand>
        <name>substrate</name>
    </ligand>
</feature>
<evidence type="ECO:0000256" key="1">
    <source>
        <dbReference type="ARBA" id="ARBA00001771"/>
    </source>
</evidence>